<keyword evidence="1" id="KW-0732">Signal</keyword>
<evidence type="ECO:0000256" key="1">
    <source>
        <dbReference type="SAM" id="SignalP"/>
    </source>
</evidence>
<dbReference type="AlphaFoldDB" id="A0A7S1QEW1"/>
<gene>
    <name evidence="2" type="ORF">ACAT0790_LOCUS24676</name>
</gene>
<protein>
    <submittedName>
        <fullName evidence="2">Uncharacterized protein</fullName>
    </submittedName>
</protein>
<proteinExistence type="predicted"/>
<accession>A0A7S1QEW1</accession>
<sequence length="358" mass="39050">MFAAAASTRCALAAIVSLGLVVESHSLRAPFASSRPAKRCDEVCPGVPMASCSGDFAGARCACPACPALDDEVNASCTDAIDSCKGVLRKVQGLYVMEDNSVYRVSDLMNHKGKKWRSDSLAIMCNRRFRNTFLREVLRETTQVSGRPAAYLDDPDLEKAVRSQPEGPERHSCAVGETGSGGVRLAKPWKLIETLAHYIAKRHRSRSFQTALGHELVVNVRLGDYTHPWEQIVAAVERAAAQASGITRIVFSGVLHYGGYSTYVANASSIARSVKLMHALMQHFEKDNYTTVLRSEPSADRDLEYMTTAPNLAIGGLGFANLVQQIRARVLSISPKSKRAEKPRTWVDAALDGEPVVR</sequence>
<feature type="signal peptide" evidence="1">
    <location>
        <begin position="1"/>
        <end position="26"/>
    </location>
</feature>
<name>A0A7S1QEW1_ALECA</name>
<evidence type="ECO:0000313" key="2">
    <source>
        <dbReference type="EMBL" id="CAD9136290.1"/>
    </source>
</evidence>
<dbReference type="EMBL" id="HBGE01040921">
    <property type="protein sequence ID" value="CAD9136290.1"/>
    <property type="molecule type" value="Transcribed_RNA"/>
</dbReference>
<reference evidence="2" key="1">
    <citation type="submission" date="2021-01" db="EMBL/GenBank/DDBJ databases">
        <authorList>
            <person name="Corre E."/>
            <person name="Pelletier E."/>
            <person name="Niang G."/>
            <person name="Scheremetjew M."/>
            <person name="Finn R."/>
            <person name="Kale V."/>
            <person name="Holt S."/>
            <person name="Cochrane G."/>
            <person name="Meng A."/>
            <person name="Brown T."/>
            <person name="Cohen L."/>
        </authorList>
    </citation>
    <scope>NUCLEOTIDE SEQUENCE</scope>
    <source>
        <strain evidence="2">OF101</strain>
    </source>
</reference>
<feature type="chain" id="PRO_5030951504" evidence="1">
    <location>
        <begin position="27"/>
        <end position="358"/>
    </location>
</feature>
<organism evidence="2">
    <name type="scientific">Alexandrium catenella</name>
    <name type="common">Red tide dinoflagellate</name>
    <name type="synonym">Gonyaulax catenella</name>
    <dbReference type="NCBI Taxonomy" id="2925"/>
    <lineage>
        <taxon>Eukaryota</taxon>
        <taxon>Sar</taxon>
        <taxon>Alveolata</taxon>
        <taxon>Dinophyceae</taxon>
        <taxon>Gonyaulacales</taxon>
        <taxon>Pyrocystaceae</taxon>
        <taxon>Alexandrium</taxon>
    </lineage>
</organism>